<proteinExistence type="predicted"/>
<gene>
    <name evidence="2" type="ORF">C5Y96_17095</name>
</gene>
<dbReference type="Gene3D" id="3.30.950.30">
    <property type="entry name" value="Schlafen, AAA domain"/>
    <property type="match status" value="1"/>
</dbReference>
<name>A0A2S8F7G4_9BACT</name>
<reference evidence="2 3" key="1">
    <citation type="submission" date="2018-02" db="EMBL/GenBank/DDBJ databases">
        <title>Comparative genomes isolates from brazilian mangrove.</title>
        <authorList>
            <person name="Araujo J.E."/>
            <person name="Taketani R.G."/>
            <person name="Silva M.C.P."/>
            <person name="Loureco M.V."/>
            <person name="Andreote F.D."/>
        </authorList>
    </citation>
    <scope>NUCLEOTIDE SEQUENCE [LARGE SCALE GENOMIC DNA]</scope>
    <source>
        <strain evidence="2 3">HEX-2 MGV</strain>
    </source>
</reference>
<dbReference type="Proteomes" id="UP000240009">
    <property type="component" value="Unassembled WGS sequence"/>
</dbReference>
<evidence type="ECO:0000259" key="1">
    <source>
        <dbReference type="Pfam" id="PF04326"/>
    </source>
</evidence>
<dbReference type="Pfam" id="PF04326">
    <property type="entry name" value="SLFN_AlbA_2"/>
    <property type="match status" value="1"/>
</dbReference>
<accession>A0A2S8F7G4</accession>
<sequence length="352" mass="40404">MPDRKPDPSFNITDFEDAESLLDYIQTIGENVHWEYKARGEYSKNANALKAKVSREVSAFANTEGGYLVFGVSETLTDRENGQVIKSRSEMKPDRSYDYTYNIDGWDSLKTMDAMESYLNGIVSKSVMPNLIQFKVVRVNRRDKAQDPIFVAIIEKSDTAPHQTNYDDKHFVYYWRQGDKSEQAPHYHLENLRNRVTRTVLRIEGWQFVIPKIEDHTANYYVEMTLQLFIRNVTFQIATHWGIHVKNISEHSNWKPIDSDGSLESGIVVGNPNAVILPTQLLTVNVRLKSKVPTHPIRGSLNSMLEARVAELTLLARPISQNNVGEEVELRNMGDGRLEQEIHDKLCRLHGR</sequence>
<dbReference type="RefSeq" id="WP_105355781.1">
    <property type="nucleotide sequence ID" value="NZ_PUIA01000051.1"/>
</dbReference>
<dbReference type="InterPro" id="IPR007421">
    <property type="entry name" value="Schlafen_AlbA_2_dom"/>
</dbReference>
<protein>
    <recommendedName>
        <fullName evidence="1">Schlafen AlbA-2 domain-containing protein</fullName>
    </recommendedName>
</protein>
<dbReference type="EMBL" id="PUIA01000051">
    <property type="protein sequence ID" value="PQO28088.1"/>
    <property type="molecule type" value="Genomic_DNA"/>
</dbReference>
<evidence type="ECO:0000313" key="2">
    <source>
        <dbReference type="EMBL" id="PQO28088.1"/>
    </source>
</evidence>
<feature type="domain" description="Schlafen AlbA-2" evidence="1">
    <location>
        <begin position="30"/>
        <end position="184"/>
    </location>
</feature>
<dbReference type="OrthoDB" id="274516at2"/>
<organism evidence="2 3">
    <name type="scientific">Blastopirellula marina</name>
    <dbReference type="NCBI Taxonomy" id="124"/>
    <lineage>
        <taxon>Bacteria</taxon>
        <taxon>Pseudomonadati</taxon>
        <taxon>Planctomycetota</taxon>
        <taxon>Planctomycetia</taxon>
        <taxon>Pirellulales</taxon>
        <taxon>Pirellulaceae</taxon>
        <taxon>Blastopirellula</taxon>
    </lineage>
</organism>
<evidence type="ECO:0000313" key="3">
    <source>
        <dbReference type="Proteomes" id="UP000240009"/>
    </source>
</evidence>
<dbReference type="AlphaFoldDB" id="A0A2S8F7G4"/>
<comment type="caution">
    <text evidence="2">The sequence shown here is derived from an EMBL/GenBank/DDBJ whole genome shotgun (WGS) entry which is preliminary data.</text>
</comment>
<dbReference type="InterPro" id="IPR038461">
    <property type="entry name" value="Schlafen_AlbA_2_dom_sf"/>
</dbReference>